<reference evidence="1 2" key="1">
    <citation type="journal article" date="2019" name="Sci. Rep.">
        <title>A high-quality genome of Eragrostis curvula grass provides insights into Poaceae evolution and supports new strategies to enhance forage quality.</title>
        <authorList>
            <person name="Carballo J."/>
            <person name="Santos B.A.C.M."/>
            <person name="Zappacosta D."/>
            <person name="Garbus I."/>
            <person name="Selva J.P."/>
            <person name="Gallo C.A."/>
            <person name="Diaz A."/>
            <person name="Albertini E."/>
            <person name="Caccamo M."/>
            <person name="Echenique V."/>
        </authorList>
    </citation>
    <scope>NUCLEOTIDE SEQUENCE [LARGE SCALE GENOMIC DNA]</scope>
    <source>
        <strain evidence="2">cv. Victoria</strain>
        <tissue evidence="1">Leaf</tissue>
    </source>
</reference>
<proteinExistence type="predicted"/>
<evidence type="ECO:0000313" key="1">
    <source>
        <dbReference type="EMBL" id="TVU24675.1"/>
    </source>
</evidence>
<comment type="caution">
    <text evidence="1">The sequence shown here is derived from an EMBL/GenBank/DDBJ whole genome shotgun (WGS) entry which is preliminary data.</text>
</comment>
<protein>
    <submittedName>
        <fullName evidence="1">Uncharacterized protein</fullName>
    </submittedName>
</protein>
<dbReference type="AlphaFoldDB" id="A0A5J9UMK7"/>
<dbReference type="EMBL" id="RWGY01000013">
    <property type="protein sequence ID" value="TVU24675.1"/>
    <property type="molecule type" value="Genomic_DNA"/>
</dbReference>
<organism evidence="1 2">
    <name type="scientific">Eragrostis curvula</name>
    <name type="common">weeping love grass</name>
    <dbReference type="NCBI Taxonomy" id="38414"/>
    <lineage>
        <taxon>Eukaryota</taxon>
        <taxon>Viridiplantae</taxon>
        <taxon>Streptophyta</taxon>
        <taxon>Embryophyta</taxon>
        <taxon>Tracheophyta</taxon>
        <taxon>Spermatophyta</taxon>
        <taxon>Magnoliopsida</taxon>
        <taxon>Liliopsida</taxon>
        <taxon>Poales</taxon>
        <taxon>Poaceae</taxon>
        <taxon>PACMAD clade</taxon>
        <taxon>Chloridoideae</taxon>
        <taxon>Eragrostideae</taxon>
        <taxon>Eragrostidinae</taxon>
        <taxon>Eragrostis</taxon>
    </lineage>
</organism>
<gene>
    <name evidence="1" type="ORF">EJB05_27126</name>
</gene>
<sequence>MRPARRASAFWSFRRTTGLGYLGKLMQLFNPVRKFISQATNAEALKELWWALEQGICHMHLRSLYRWFLDSDGQRAKAAAQLIDCPK</sequence>
<dbReference type="Proteomes" id="UP000324897">
    <property type="component" value="Chromosome 2"/>
</dbReference>
<name>A0A5J9UMK7_9POAL</name>
<accession>A0A5J9UMK7</accession>
<evidence type="ECO:0000313" key="2">
    <source>
        <dbReference type="Proteomes" id="UP000324897"/>
    </source>
</evidence>
<keyword evidence="2" id="KW-1185">Reference proteome</keyword>
<dbReference type="Gramene" id="TVU24675">
    <property type="protein sequence ID" value="TVU24675"/>
    <property type="gene ID" value="EJB05_27126"/>
</dbReference>